<gene>
    <name evidence="2" type="ORF">EVJ58_g8683</name>
</gene>
<feature type="compositionally biased region" description="Basic residues" evidence="1">
    <location>
        <begin position="50"/>
        <end position="59"/>
    </location>
</feature>
<dbReference type="Proteomes" id="UP000298390">
    <property type="component" value="Unassembled WGS sequence"/>
</dbReference>
<dbReference type="EMBL" id="SEKV01000664">
    <property type="protein sequence ID" value="TFY54740.1"/>
    <property type="molecule type" value="Genomic_DNA"/>
</dbReference>
<evidence type="ECO:0000256" key="1">
    <source>
        <dbReference type="SAM" id="MobiDB-lite"/>
    </source>
</evidence>
<comment type="caution">
    <text evidence="2">The sequence shown here is derived from an EMBL/GenBank/DDBJ whole genome shotgun (WGS) entry which is preliminary data.</text>
</comment>
<evidence type="ECO:0000313" key="2">
    <source>
        <dbReference type="EMBL" id="TFY54740.1"/>
    </source>
</evidence>
<feature type="compositionally biased region" description="Polar residues" evidence="1">
    <location>
        <begin position="119"/>
        <end position="134"/>
    </location>
</feature>
<name>A0A4Y9XXA2_9APHY</name>
<feature type="compositionally biased region" description="Basic and acidic residues" evidence="1">
    <location>
        <begin position="136"/>
        <end position="150"/>
    </location>
</feature>
<dbReference type="AlphaFoldDB" id="A0A4Y9XXA2"/>
<accession>A0A4Y9XXA2</accession>
<dbReference type="STRING" id="34475.A0A4Y9XXA2"/>
<evidence type="ECO:0000313" key="3">
    <source>
        <dbReference type="Proteomes" id="UP000298390"/>
    </source>
</evidence>
<reference evidence="2 3" key="1">
    <citation type="submission" date="2019-01" db="EMBL/GenBank/DDBJ databases">
        <title>Genome sequencing of the rare red list fungi Fomitopsis rosea.</title>
        <authorList>
            <person name="Buettner E."/>
            <person name="Kellner H."/>
        </authorList>
    </citation>
    <scope>NUCLEOTIDE SEQUENCE [LARGE SCALE GENOMIC DNA]</scope>
    <source>
        <strain evidence="2 3">DSM 105464</strain>
    </source>
</reference>
<sequence>MSAVTINTLRTAARRVPAVPKPGMAVALRFYSGSMHEHDPDTIEKEKHRNLTGKQHKTSAPHEKTAPGWNEYLASASEAAVKADQSHGEGDGGTAAMQQNTVTHVKRRYHEEDSPVPNPQEQTSSPEQGTNTSHMAHGENVHAVYERDEVSGPLGGAGDENSVEVEEVTKFTSTKTPRK</sequence>
<organism evidence="2 3">
    <name type="scientific">Rhodofomes roseus</name>
    <dbReference type="NCBI Taxonomy" id="34475"/>
    <lineage>
        <taxon>Eukaryota</taxon>
        <taxon>Fungi</taxon>
        <taxon>Dikarya</taxon>
        <taxon>Basidiomycota</taxon>
        <taxon>Agaricomycotina</taxon>
        <taxon>Agaricomycetes</taxon>
        <taxon>Polyporales</taxon>
        <taxon>Rhodofomes</taxon>
    </lineage>
</organism>
<protein>
    <submittedName>
        <fullName evidence="2">Uncharacterized protein</fullName>
    </submittedName>
</protein>
<feature type="compositionally biased region" description="Polar residues" evidence="1">
    <location>
        <begin position="170"/>
        <end position="179"/>
    </location>
</feature>
<proteinExistence type="predicted"/>
<feature type="region of interest" description="Disordered" evidence="1">
    <location>
        <begin position="48"/>
        <end position="179"/>
    </location>
</feature>